<organism evidence="2 3">
    <name type="scientific">Stomoxys calcitrans</name>
    <name type="common">Stable fly</name>
    <name type="synonym">Conops calcitrans</name>
    <dbReference type="NCBI Taxonomy" id="35570"/>
    <lineage>
        <taxon>Eukaryota</taxon>
        <taxon>Metazoa</taxon>
        <taxon>Ecdysozoa</taxon>
        <taxon>Arthropoda</taxon>
        <taxon>Hexapoda</taxon>
        <taxon>Insecta</taxon>
        <taxon>Pterygota</taxon>
        <taxon>Neoptera</taxon>
        <taxon>Endopterygota</taxon>
        <taxon>Diptera</taxon>
        <taxon>Brachycera</taxon>
        <taxon>Muscomorpha</taxon>
        <taxon>Muscoidea</taxon>
        <taxon>Muscidae</taxon>
        <taxon>Stomoxys</taxon>
    </lineage>
</organism>
<dbReference type="KEGG" id="scac:106088412"/>
<evidence type="ECO:0000313" key="3">
    <source>
        <dbReference type="Proteomes" id="UP000095300"/>
    </source>
</evidence>
<evidence type="ECO:0000313" key="2">
    <source>
        <dbReference type="EnsemblMetazoa" id="SCAU001570-PA"/>
    </source>
</evidence>
<dbReference type="GO" id="GO:0005794">
    <property type="term" value="C:Golgi apparatus"/>
    <property type="evidence" value="ECO:0007669"/>
    <property type="project" value="TreeGrafter"/>
</dbReference>
<dbReference type="Pfam" id="PF05742">
    <property type="entry name" value="TANGO2"/>
    <property type="match status" value="2"/>
</dbReference>
<dbReference type="OrthoDB" id="191601at2759"/>
<sequence>MCVIFFYVNSNPQVNGYKLILASNRDEFYARDTKEVAKWQNVENCYGGIDMEPGREGGTWLAISGQDGIFKIAALLNLTGEPKPRNAVGARGHPLNSLFGHGSFFFNHNILLHNQHTQEQQESSKSPTTQTINGYKPPSQSTEQIDPHPLTCPQSSLQHNNNSLLGRGMLVSDYVSNYTEGFDHVNYNRSLLADCSKYSAFNFVSIEIGPSTRPALVTLCSNVPASLVEYKENTCYGFGNSLPSAPFEKVRYGRNRFQKIVEKFQKEQQPSQNELIDQLMELLKCKEKFWPDAELMRRAPNWGEHLSALNVCVPGHGYGSRTHTVILVDAHNKMHFIEETMKTQDPEGEWSRHHIETQYLF</sequence>
<accession>A0A1I8NS56</accession>
<feature type="compositionally biased region" description="Polar residues" evidence="1">
    <location>
        <begin position="116"/>
        <end position="144"/>
    </location>
</feature>
<dbReference type="PANTHER" id="PTHR17985:SF8">
    <property type="entry name" value="TRANSPORT AND GOLGI ORGANIZATION PROTEIN 2 HOMOLOG"/>
    <property type="match status" value="1"/>
</dbReference>
<dbReference type="Proteomes" id="UP000095300">
    <property type="component" value="Unassembled WGS sequence"/>
</dbReference>
<reference evidence="2" key="1">
    <citation type="submission" date="2020-05" db="UniProtKB">
        <authorList>
            <consortium name="EnsemblMetazoa"/>
        </authorList>
    </citation>
    <scope>IDENTIFICATION</scope>
    <source>
        <strain evidence="2">USDA</strain>
    </source>
</reference>
<protein>
    <recommendedName>
        <fullName evidence="4">Transport and Golgi organization protein 2</fullName>
    </recommendedName>
</protein>
<dbReference type="VEuPathDB" id="VectorBase:SCAU001570"/>
<dbReference type="AlphaFoldDB" id="A0A1I8NS56"/>
<dbReference type="PANTHER" id="PTHR17985">
    <property type="entry name" value="SER/THR-RICH PROTEIN T10 IN DGCR REGION"/>
    <property type="match status" value="1"/>
</dbReference>
<proteinExistence type="predicted"/>
<name>A0A1I8NS56_STOCA</name>
<dbReference type="GO" id="GO:0007030">
    <property type="term" value="P:Golgi organization"/>
    <property type="evidence" value="ECO:0007669"/>
    <property type="project" value="TreeGrafter"/>
</dbReference>
<dbReference type="InterPro" id="IPR008551">
    <property type="entry name" value="TANGO2"/>
</dbReference>
<feature type="region of interest" description="Disordered" evidence="1">
    <location>
        <begin position="116"/>
        <end position="158"/>
    </location>
</feature>
<evidence type="ECO:0000256" key="1">
    <source>
        <dbReference type="SAM" id="MobiDB-lite"/>
    </source>
</evidence>
<evidence type="ECO:0008006" key="4">
    <source>
        <dbReference type="Google" id="ProtNLM"/>
    </source>
</evidence>
<gene>
    <name evidence="2" type="primary">106088412</name>
</gene>
<dbReference type="STRING" id="35570.A0A1I8NS56"/>
<keyword evidence="3" id="KW-1185">Reference proteome</keyword>
<dbReference type="GO" id="GO:0009306">
    <property type="term" value="P:protein secretion"/>
    <property type="evidence" value="ECO:0007669"/>
    <property type="project" value="TreeGrafter"/>
</dbReference>
<dbReference type="EnsemblMetazoa" id="SCAU001570-RA">
    <property type="protein sequence ID" value="SCAU001570-PA"/>
    <property type="gene ID" value="SCAU001570"/>
</dbReference>